<protein>
    <recommendedName>
        <fullName evidence="15 19">Probable tRNA sulfurtransferase</fullName>
        <ecNumber evidence="14 19">2.8.1.4</ecNumber>
    </recommendedName>
    <alternativeName>
        <fullName evidence="16 19">Sulfur carrier protein ThiS sulfurtransferase</fullName>
    </alternativeName>
    <alternativeName>
        <fullName evidence="17 19">Thiamine biosynthesis protein ThiI</fullName>
    </alternativeName>
    <alternativeName>
        <fullName evidence="18 19">tRNA 4-thiouridine synthase</fullName>
    </alternativeName>
</protein>
<dbReference type="GO" id="GO:0002937">
    <property type="term" value="P:tRNA 4-thiouridine biosynthesis"/>
    <property type="evidence" value="ECO:0007669"/>
    <property type="project" value="TreeGrafter"/>
</dbReference>
<gene>
    <name evidence="19 21" type="primary">thiI</name>
    <name evidence="21" type="ORF">IAD01_04450</name>
</gene>
<keyword evidence="4 19" id="KW-0820">tRNA-binding</keyword>
<keyword evidence="3 19" id="KW-0963">Cytoplasm</keyword>
<evidence type="ECO:0000256" key="6">
    <source>
        <dbReference type="ARBA" id="ARBA00022741"/>
    </source>
</evidence>
<evidence type="ECO:0000256" key="4">
    <source>
        <dbReference type="ARBA" id="ARBA00022555"/>
    </source>
</evidence>
<dbReference type="FunFam" id="3.40.50.620:FF:000053">
    <property type="entry name" value="Probable tRNA sulfurtransferase"/>
    <property type="match status" value="1"/>
</dbReference>
<dbReference type="PANTHER" id="PTHR43209">
    <property type="entry name" value="TRNA SULFURTRANSFERASE"/>
    <property type="match status" value="1"/>
</dbReference>
<evidence type="ECO:0000256" key="14">
    <source>
        <dbReference type="ARBA" id="ARBA00066827"/>
    </source>
</evidence>
<dbReference type="SMART" id="SM00981">
    <property type="entry name" value="THUMP"/>
    <property type="match status" value="1"/>
</dbReference>
<keyword evidence="6 19" id="KW-0547">Nucleotide-binding</keyword>
<dbReference type="InterPro" id="IPR014729">
    <property type="entry name" value="Rossmann-like_a/b/a_fold"/>
</dbReference>
<evidence type="ECO:0000256" key="16">
    <source>
        <dbReference type="ARBA" id="ARBA00075337"/>
    </source>
</evidence>
<evidence type="ECO:0000256" key="7">
    <source>
        <dbReference type="ARBA" id="ARBA00022840"/>
    </source>
</evidence>
<dbReference type="EMBL" id="DVIR01000039">
    <property type="protein sequence ID" value="HIS24637.1"/>
    <property type="molecule type" value="Genomic_DNA"/>
</dbReference>
<dbReference type="Pfam" id="PF02926">
    <property type="entry name" value="THUMP"/>
    <property type="match status" value="1"/>
</dbReference>
<evidence type="ECO:0000256" key="13">
    <source>
        <dbReference type="ARBA" id="ARBA00061472"/>
    </source>
</evidence>
<evidence type="ECO:0000256" key="15">
    <source>
        <dbReference type="ARBA" id="ARBA00071867"/>
    </source>
</evidence>
<dbReference type="AlphaFoldDB" id="A0A9D1EPE4"/>
<dbReference type="GO" id="GO:0009228">
    <property type="term" value="P:thiamine biosynthetic process"/>
    <property type="evidence" value="ECO:0007669"/>
    <property type="project" value="UniProtKB-KW"/>
</dbReference>
<evidence type="ECO:0000256" key="2">
    <source>
        <dbReference type="ARBA" id="ARBA00004948"/>
    </source>
</evidence>
<accession>A0A9D1EPE4</accession>
<dbReference type="InterPro" id="IPR004114">
    <property type="entry name" value="THUMP_dom"/>
</dbReference>
<dbReference type="Proteomes" id="UP000823982">
    <property type="component" value="Unassembled WGS sequence"/>
</dbReference>
<comment type="pathway">
    <text evidence="2 19">Cofactor biosynthesis; thiamine diphosphate biosynthesis.</text>
</comment>
<dbReference type="CDD" id="cd01712">
    <property type="entry name" value="PPase_ThiI"/>
    <property type="match status" value="1"/>
</dbReference>
<comment type="function">
    <text evidence="12 19">Catalyzes the ATP-dependent transfer of a sulfur to tRNA to produce 4-thiouridine in position 8 of tRNAs, which functions as a near-UV photosensor. Also catalyzes the transfer of sulfur to the sulfur carrier protein ThiS, forming ThiS-thiocarboxylate. This is a step in the synthesis of thiazole, in the thiamine biosynthesis pathway. The sulfur is donated as persulfide by IscS.</text>
</comment>
<evidence type="ECO:0000256" key="12">
    <source>
        <dbReference type="ARBA" id="ARBA00058382"/>
    </source>
</evidence>
<evidence type="ECO:0000259" key="20">
    <source>
        <dbReference type="PROSITE" id="PS51165"/>
    </source>
</evidence>
<sequence>MKQVILCKYGEIVLKGLNRSRFEADLIKNIRRRLKPLGEFKFSSRQSTLFIEPLDEDIDIYETTQRLKKVYGIAKICLAAAVEKNLDAILEVVKEYLGDALSSAKSFKVEAKRSDKRFPMNSLEIMSELGGMILSAYPHLKVDVKNPEVTVICEIRDDAAYIHGVPIEGAGGIPVGTSGRALLLLSGGIDSPVAGAMMAKRGVIISAVHFQSPPYTSERALIKVERLAAKMTEYCGQITLFVVPFTKIQEAIRDNCPSELFTLIMRRLMMEIAQRIAQNYGFSALVTGESIGQVASQTMAAMVTTDAVCKIPVFRPCIGLDKKEIIDVSYKIGTFDISIEPYEDCCTVFTPKHPKTQPTLEEVQKAQQSFDFEPYIEEAMGGIEFKTYKPYAEYDF</sequence>
<evidence type="ECO:0000256" key="17">
    <source>
        <dbReference type="ARBA" id="ARBA00077849"/>
    </source>
</evidence>
<comment type="catalytic activity">
    <reaction evidence="10 19">
        <text>[ThiI sulfur-carrier protein]-S-sulfanyl-L-cysteine + a uridine in tRNA + 2 reduced [2Fe-2S]-[ferredoxin] + ATP + H(+) = [ThiI sulfur-carrier protein]-L-cysteine + a 4-thiouridine in tRNA + 2 oxidized [2Fe-2S]-[ferredoxin] + AMP + diphosphate</text>
        <dbReference type="Rhea" id="RHEA:24176"/>
        <dbReference type="Rhea" id="RHEA-COMP:10000"/>
        <dbReference type="Rhea" id="RHEA-COMP:10001"/>
        <dbReference type="Rhea" id="RHEA-COMP:13337"/>
        <dbReference type="Rhea" id="RHEA-COMP:13338"/>
        <dbReference type="Rhea" id="RHEA-COMP:13339"/>
        <dbReference type="Rhea" id="RHEA-COMP:13340"/>
        <dbReference type="ChEBI" id="CHEBI:15378"/>
        <dbReference type="ChEBI" id="CHEBI:29950"/>
        <dbReference type="ChEBI" id="CHEBI:30616"/>
        <dbReference type="ChEBI" id="CHEBI:33019"/>
        <dbReference type="ChEBI" id="CHEBI:33737"/>
        <dbReference type="ChEBI" id="CHEBI:33738"/>
        <dbReference type="ChEBI" id="CHEBI:61963"/>
        <dbReference type="ChEBI" id="CHEBI:65315"/>
        <dbReference type="ChEBI" id="CHEBI:136798"/>
        <dbReference type="ChEBI" id="CHEBI:456215"/>
        <dbReference type="EC" id="2.8.1.4"/>
    </reaction>
</comment>
<dbReference type="EC" id="2.8.1.4" evidence="14 19"/>
<evidence type="ECO:0000256" key="8">
    <source>
        <dbReference type="ARBA" id="ARBA00022884"/>
    </source>
</evidence>
<comment type="similarity">
    <text evidence="13 19">Belongs to the ThiI family.</text>
</comment>
<feature type="binding site" evidence="19">
    <location>
        <begin position="184"/>
        <end position="185"/>
    </location>
    <ligand>
        <name>ATP</name>
        <dbReference type="ChEBI" id="CHEBI:30616"/>
    </ligand>
</feature>
<evidence type="ECO:0000256" key="3">
    <source>
        <dbReference type="ARBA" id="ARBA00022490"/>
    </source>
</evidence>
<keyword evidence="8 19" id="KW-0694">RNA-binding</keyword>
<dbReference type="InterPro" id="IPR049962">
    <property type="entry name" value="THUMP_ThiI"/>
</dbReference>
<evidence type="ECO:0000313" key="22">
    <source>
        <dbReference type="Proteomes" id="UP000823982"/>
    </source>
</evidence>
<proteinExistence type="inferred from homology"/>
<dbReference type="InterPro" id="IPR054173">
    <property type="entry name" value="ThiI_fer"/>
</dbReference>
<dbReference type="CDD" id="cd11716">
    <property type="entry name" value="THUMP_ThiI"/>
    <property type="match status" value="1"/>
</dbReference>
<feature type="binding site" evidence="19">
    <location>
        <begin position="209"/>
        <end position="210"/>
    </location>
    <ligand>
        <name>ATP</name>
        <dbReference type="ChEBI" id="CHEBI:30616"/>
    </ligand>
</feature>
<comment type="caution">
    <text evidence="21">The sequence shown here is derived from an EMBL/GenBank/DDBJ whole genome shotgun (WGS) entry which is preliminary data.</text>
</comment>
<dbReference type="PANTHER" id="PTHR43209:SF1">
    <property type="entry name" value="TRNA SULFURTRANSFERASE"/>
    <property type="match status" value="1"/>
</dbReference>
<evidence type="ECO:0000256" key="9">
    <source>
        <dbReference type="ARBA" id="ARBA00022977"/>
    </source>
</evidence>
<evidence type="ECO:0000313" key="21">
    <source>
        <dbReference type="EMBL" id="HIS24637.1"/>
    </source>
</evidence>
<keyword evidence="9 19" id="KW-0784">Thiamine biosynthesis</keyword>
<dbReference type="Gene3D" id="3.40.50.620">
    <property type="entry name" value="HUPs"/>
    <property type="match status" value="1"/>
</dbReference>
<dbReference type="Pfam" id="PF02568">
    <property type="entry name" value="ThiI"/>
    <property type="match status" value="1"/>
</dbReference>
<keyword evidence="5 19" id="KW-0808">Transferase</keyword>
<dbReference type="Gene3D" id="3.30.2130.30">
    <property type="match status" value="1"/>
</dbReference>
<dbReference type="GO" id="GO:0004810">
    <property type="term" value="F:CCA tRNA nucleotidyltransferase activity"/>
    <property type="evidence" value="ECO:0007669"/>
    <property type="project" value="InterPro"/>
</dbReference>
<evidence type="ECO:0000256" key="1">
    <source>
        <dbReference type="ARBA" id="ARBA00004496"/>
    </source>
</evidence>
<comment type="catalytic activity">
    <reaction evidence="11 19">
        <text>[ThiS sulfur-carrier protein]-C-terminal Gly-Gly-AMP + S-sulfanyl-L-cysteinyl-[cysteine desulfurase] + AH2 = [ThiS sulfur-carrier protein]-C-terminal-Gly-aminoethanethioate + L-cysteinyl-[cysteine desulfurase] + A + AMP + 2 H(+)</text>
        <dbReference type="Rhea" id="RHEA:43340"/>
        <dbReference type="Rhea" id="RHEA-COMP:12157"/>
        <dbReference type="Rhea" id="RHEA-COMP:12158"/>
        <dbReference type="Rhea" id="RHEA-COMP:12910"/>
        <dbReference type="Rhea" id="RHEA-COMP:19908"/>
        <dbReference type="ChEBI" id="CHEBI:13193"/>
        <dbReference type="ChEBI" id="CHEBI:15378"/>
        <dbReference type="ChEBI" id="CHEBI:17499"/>
        <dbReference type="ChEBI" id="CHEBI:29950"/>
        <dbReference type="ChEBI" id="CHEBI:61963"/>
        <dbReference type="ChEBI" id="CHEBI:90618"/>
        <dbReference type="ChEBI" id="CHEBI:232372"/>
        <dbReference type="ChEBI" id="CHEBI:456215"/>
    </reaction>
</comment>
<dbReference type="GO" id="GO:0052837">
    <property type="term" value="P:thiazole biosynthetic process"/>
    <property type="evidence" value="ECO:0007669"/>
    <property type="project" value="TreeGrafter"/>
</dbReference>
<dbReference type="InterPro" id="IPR020536">
    <property type="entry name" value="ThiI_AANH"/>
</dbReference>
<dbReference type="NCBIfam" id="TIGR00342">
    <property type="entry name" value="tRNA uracil 4-sulfurtransferase ThiI"/>
    <property type="match status" value="1"/>
</dbReference>
<evidence type="ECO:0000256" key="19">
    <source>
        <dbReference type="HAMAP-Rule" id="MF_00021"/>
    </source>
</evidence>
<dbReference type="GO" id="GO:0140741">
    <property type="term" value="F:tRNA-uracil-4 sulfurtransferase activity"/>
    <property type="evidence" value="ECO:0007669"/>
    <property type="project" value="UniProtKB-EC"/>
</dbReference>
<evidence type="ECO:0000256" key="18">
    <source>
        <dbReference type="ARBA" id="ARBA00080570"/>
    </source>
</evidence>
<feature type="binding site" evidence="19">
    <location>
        <position position="266"/>
    </location>
    <ligand>
        <name>ATP</name>
        <dbReference type="ChEBI" id="CHEBI:30616"/>
    </ligand>
</feature>
<comment type="subcellular location">
    <subcellularLocation>
        <location evidence="1 19">Cytoplasm</location>
    </subcellularLocation>
</comment>
<dbReference type="GO" id="GO:0005524">
    <property type="term" value="F:ATP binding"/>
    <property type="evidence" value="ECO:0007669"/>
    <property type="project" value="UniProtKB-UniRule"/>
</dbReference>
<dbReference type="Pfam" id="PF22025">
    <property type="entry name" value="ThiI_fer"/>
    <property type="match status" value="1"/>
</dbReference>
<dbReference type="SUPFAM" id="SSF52402">
    <property type="entry name" value="Adenine nucleotide alpha hydrolases-like"/>
    <property type="match status" value="1"/>
</dbReference>
<dbReference type="GO" id="GO:0009229">
    <property type="term" value="P:thiamine diphosphate biosynthetic process"/>
    <property type="evidence" value="ECO:0007669"/>
    <property type="project" value="UniProtKB-UniRule"/>
</dbReference>
<evidence type="ECO:0000256" key="5">
    <source>
        <dbReference type="ARBA" id="ARBA00022679"/>
    </source>
</evidence>
<reference evidence="21" key="2">
    <citation type="journal article" date="2021" name="PeerJ">
        <title>Extensive microbial diversity within the chicken gut microbiome revealed by metagenomics and culture.</title>
        <authorList>
            <person name="Gilroy R."/>
            <person name="Ravi A."/>
            <person name="Getino M."/>
            <person name="Pursley I."/>
            <person name="Horton D.L."/>
            <person name="Alikhan N.F."/>
            <person name="Baker D."/>
            <person name="Gharbi K."/>
            <person name="Hall N."/>
            <person name="Watson M."/>
            <person name="Adriaenssens E.M."/>
            <person name="Foster-Nyarko E."/>
            <person name="Jarju S."/>
            <person name="Secka A."/>
            <person name="Antonio M."/>
            <person name="Oren A."/>
            <person name="Chaudhuri R.R."/>
            <person name="La Ragione R."/>
            <person name="Hildebrand F."/>
            <person name="Pallen M.J."/>
        </authorList>
    </citation>
    <scope>NUCLEOTIDE SEQUENCE</scope>
    <source>
        <strain evidence="21">CHK157-1446</strain>
    </source>
</reference>
<evidence type="ECO:0000256" key="11">
    <source>
        <dbReference type="ARBA" id="ARBA00052330"/>
    </source>
</evidence>
<name>A0A9D1EPE4_9FIRM</name>
<dbReference type="SUPFAM" id="SSF143437">
    <property type="entry name" value="THUMP domain-like"/>
    <property type="match status" value="1"/>
</dbReference>
<feature type="binding site" evidence="19">
    <location>
        <position position="297"/>
    </location>
    <ligand>
        <name>ATP</name>
        <dbReference type="ChEBI" id="CHEBI:30616"/>
    </ligand>
</feature>
<dbReference type="HAMAP" id="MF_00021">
    <property type="entry name" value="ThiI"/>
    <property type="match status" value="1"/>
</dbReference>
<organism evidence="21 22">
    <name type="scientific">Candidatus Faeciplasma gallinarum</name>
    <dbReference type="NCBI Taxonomy" id="2840799"/>
    <lineage>
        <taxon>Bacteria</taxon>
        <taxon>Bacillati</taxon>
        <taxon>Bacillota</taxon>
        <taxon>Clostridia</taxon>
        <taxon>Eubacteriales</taxon>
        <taxon>Oscillospiraceae</taxon>
        <taxon>Oscillospiraceae incertae sedis</taxon>
        <taxon>Candidatus Faeciplasma</taxon>
    </lineage>
</organism>
<dbReference type="InterPro" id="IPR050102">
    <property type="entry name" value="tRNA_sulfurtransferase_ThiI"/>
</dbReference>
<dbReference type="PROSITE" id="PS51165">
    <property type="entry name" value="THUMP"/>
    <property type="match status" value="1"/>
</dbReference>
<reference evidence="21" key="1">
    <citation type="submission" date="2020-10" db="EMBL/GenBank/DDBJ databases">
        <authorList>
            <person name="Gilroy R."/>
        </authorList>
    </citation>
    <scope>NUCLEOTIDE SEQUENCE</scope>
    <source>
        <strain evidence="21">CHK157-1446</strain>
    </source>
</reference>
<keyword evidence="7 19" id="KW-0067">ATP-binding</keyword>
<feature type="domain" description="THUMP" evidence="20">
    <location>
        <begin position="61"/>
        <end position="166"/>
    </location>
</feature>
<feature type="binding site" evidence="19">
    <location>
        <position position="288"/>
    </location>
    <ligand>
        <name>ATP</name>
        <dbReference type="ChEBI" id="CHEBI:30616"/>
    </ligand>
</feature>
<dbReference type="GO" id="GO:0005829">
    <property type="term" value="C:cytosol"/>
    <property type="evidence" value="ECO:0007669"/>
    <property type="project" value="TreeGrafter"/>
</dbReference>
<dbReference type="GO" id="GO:0000049">
    <property type="term" value="F:tRNA binding"/>
    <property type="evidence" value="ECO:0007669"/>
    <property type="project" value="UniProtKB-UniRule"/>
</dbReference>
<dbReference type="InterPro" id="IPR003720">
    <property type="entry name" value="tRNA_STrfase"/>
</dbReference>
<evidence type="ECO:0000256" key="10">
    <source>
        <dbReference type="ARBA" id="ARBA00050570"/>
    </source>
</evidence>
<dbReference type="InterPro" id="IPR049961">
    <property type="entry name" value="ThiI_N"/>
</dbReference>